<accession>A0A450SJ15</accession>
<evidence type="ECO:0000259" key="1">
    <source>
        <dbReference type="Pfam" id="PF00144"/>
    </source>
</evidence>
<dbReference type="SUPFAM" id="SSF56601">
    <property type="entry name" value="beta-lactamase/transpeptidase-like"/>
    <property type="match status" value="1"/>
</dbReference>
<proteinExistence type="predicted"/>
<gene>
    <name evidence="2" type="ORF">BECKDK2373B_GA0170837_104211</name>
</gene>
<dbReference type="PANTHER" id="PTHR43283:SF7">
    <property type="entry name" value="BETA-LACTAMASE-RELATED DOMAIN-CONTAINING PROTEIN"/>
    <property type="match status" value="1"/>
</dbReference>
<name>A0A450SJ15_9GAMM</name>
<dbReference type="EMBL" id="CAADEX010000042">
    <property type="protein sequence ID" value="VFJ53391.1"/>
    <property type="molecule type" value="Genomic_DNA"/>
</dbReference>
<dbReference type="PANTHER" id="PTHR43283">
    <property type="entry name" value="BETA-LACTAMASE-RELATED"/>
    <property type="match status" value="1"/>
</dbReference>
<dbReference type="InterPro" id="IPR001466">
    <property type="entry name" value="Beta-lactam-related"/>
</dbReference>
<sequence>MQPRKIFTALLIVAVVALSLKFFPLGQRLYLLATLDDPDKIVWNLQHMEEVAEYRVIPGSGAPYRLPKANRRLALPETFPGFDGMLNTREFLDETQSTGFLILHEGKIIYEEYARGLTEGTTHALFSVTKSVVSALVGAAISDGYLTDEHEPVVKYLPELAGTGYDGVTIAHCLEMASGVRFLERHDGAPSDMRRFKRRFALGFPTMDFLKTIEPDREPGNYNAYNSLDAQVVGMVVDAAIGERTLSDYLHEKIWRPVGMRDDAQWLIDGAGVELSLGGLLVTLRDMAKFGQLYLQKGQWNGKQIIPADWVERSVRPDAPHLMPGRDNPLSDRMWGYKYLWWTPEVPSGGDYFASGLYNQHIYIHPQKHLVIAKTTANHHFTEDRDRWKEDYIRLFQAIAGKIGG</sequence>
<reference evidence="2" key="1">
    <citation type="submission" date="2019-02" db="EMBL/GenBank/DDBJ databases">
        <authorList>
            <person name="Gruber-Vodicka R. H."/>
            <person name="Seah K. B. B."/>
        </authorList>
    </citation>
    <scope>NUCLEOTIDE SEQUENCE</scope>
    <source>
        <strain evidence="2">BECK_DK47</strain>
    </source>
</reference>
<dbReference type="AlphaFoldDB" id="A0A450SJ15"/>
<evidence type="ECO:0000313" key="2">
    <source>
        <dbReference type="EMBL" id="VFJ53391.1"/>
    </source>
</evidence>
<protein>
    <recommendedName>
        <fullName evidence="1">Beta-lactamase-related domain-containing protein</fullName>
    </recommendedName>
</protein>
<organism evidence="2">
    <name type="scientific">Candidatus Kentrum sp. DK</name>
    <dbReference type="NCBI Taxonomy" id="2126562"/>
    <lineage>
        <taxon>Bacteria</taxon>
        <taxon>Pseudomonadati</taxon>
        <taxon>Pseudomonadota</taxon>
        <taxon>Gammaproteobacteria</taxon>
        <taxon>Candidatus Kentrum</taxon>
    </lineage>
</organism>
<dbReference type="Gene3D" id="3.40.710.10">
    <property type="entry name" value="DD-peptidase/beta-lactamase superfamily"/>
    <property type="match status" value="1"/>
</dbReference>
<dbReference type="Pfam" id="PF00144">
    <property type="entry name" value="Beta-lactamase"/>
    <property type="match status" value="1"/>
</dbReference>
<dbReference type="InterPro" id="IPR050789">
    <property type="entry name" value="Diverse_Enzym_Activities"/>
</dbReference>
<dbReference type="InterPro" id="IPR012338">
    <property type="entry name" value="Beta-lactam/transpept-like"/>
</dbReference>
<feature type="domain" description="Beta-lactamase-related" evidence="1">
    <location>
        <begin position="95"/>
        <end position="387"/>
    </location>
</feature>